<feature type="domain" description="HTH lacI-type" evidence="5">
    <location>
        <begin position="1"/>
        <end position="55"/>
    </location>
</feature>
<evidence type="ECO:0000313" key="8">
    <source>
        <dbReference type="Proteomes" id="UP001229346"/>
    </source>
</evidence>
<accession>A0ABT9TXR6</accession>
<keyword evidence="4" id="KW-0804">Transcription</keyword>
<dbReference type="PANTHER" id="PTHR30146:SF148">
    <property type="entry name" value="HTH-TYPE TRANSCRIPTIONAL REPRESSOR PURR-RELATED"/>
    <property type="match status" value="1"/>
</dbReference>
<evidence type="ECO:0000256" key="4">
    <source>
        <dbReference type="ARBA" id="ARBA00023163"/>
    </source>
</evidence>
<reference evidence="7 8" key="1">
    <citation type="submission" date="2023-07" db="EMBL/GenBank/DDBJ databases">
        <title>Sorghum-associated microbial communities from plants grown in Nebraska, USA.</title>
        <authorList>
            <person name="Schachtman D."/>
        </authorList>
    </citation>
    <scope>NUCLEOTIDE SEQUENCE [LARGE SCALE GENOMIC DNA]</scope>
    <source>
        <strain evidence="7 8">CC482</strain>
    </source>
</reference>
<dbReference type="Pfam" id="PF00356">
    <property type="entry name" value="LacI"/>
    <property type="match status" value="1"/>
</dbReference>
<evidence type="ECO:0000256" key="3">
    <source>
        <dbReference type="ARBA" id="ARBA00023125"/>
    </source>
</evidence>
<keyword evidence="2" id="KW-0805">Transcription regulation</keyword>
<dbReference type="Gene3D" id="1.10.260.40">
    <property type="entry name" value="lambda repressor-like DNA-binding domains"/>
    <property type="match status" value="1"/>
</dbReference>
<keyword evidence="8" id="KW-1185">Reference proteome</keyword>
<keyword evidence="3" id="KW-0238">DNA-binding</keyword>
<evidence type="ECO:0000313" key="7">
    <source>
        <dbReference type="EMBL" id="MDQ0112131.1"/>
    </source>
</evidence>
<sequence length="334" mass="36836">MSIKEVAKRANVSTATVSHVINGTRYVANETKMRVLEVMKELKYQPNSVARSLRSKQSKIIGLMVPILPNDTASFFFMSIAQGIESVLTEKGYSLILSNTKDDSAMEQAQVKMFNSQLIDGLIMAPTYEEHAYLDTLRTGDYPVVFIDRKPTEAQGDCVLTEGARGAYEAVAHLIGKGHERIGFITGSLGLTTSDERLAGYKQALADNGVPIEEQLIQAADSTNSSFDSGYRLTQKLITNHHITALFVANNVMTMGALHYLQENNIAVPDDIAIIGFDDYEWARVTRPALSMVKQPSFELGEAAANILLERIENPDAEYKEVRLPTELIIRGSS</sequence>
<dbReference type="SMART" id="SM00354">
    <property type="entry name" value="HTH_LACI"/>
    <property type="match status" value="1"/>
</dbReference>
<dbReference type="RefSeq" id="WP_307202721.1">
    <property type="nucleotide sequence ID" value="NZ_JAUSSU010000003.1"/>
</dbReference>
<evidence type="ECO:0000259" key="6">
    <source>
        <dbReference type="PROSITE" id="PS50943"/>
    </source>
</evidence>
<evidence type="ECO:0000256" key="2">
    <source>
        <dbReference type="ARBA" id="ARBA00023015"/>
    </source>
</evidence>
<gene>
    <name evidence="7" type="ORF">J2T15_001566</name>
</gene>
<dbReference type="InterPro" id="IPR046335">
    <property type="entry name" value="LacI/GalR-like_sensor"/>
</dbReference>
<dbReference type="Pfam" id="PF13377">
    <property type="entry name" value="Peripla_BP_3"/>
    <property type="match status" value="1"/>
</dbReference>
<dbReference type="InterPro" id="IPR001387">
    <property type="entry name" value="Cro/C1-type_HTH"/>
</dbReference>
<organism evidence="7 8">
    <name type="scientific">Paenibacillus harenae</name>
    <dbReference type="NCBI Taxonomy" id="306543"/>
    <lineage>
        <taxon>Bacteria</taxon>
        <taxon>Bacillati</taxon>
        <taxon>Bacillota</taxon>
        <taxon>Bacilli</taxon>
        <taxon>Bacillales</taxon>
        <taxon>Paenibacillaceae</taxon>
        <taxon>Paenibacillus</taxon>
    </lineage>
</organism>
<comment type="caution">
    <text evidence="7">The sequence shown here is derived from an EMBL/GenBank/DDBJ whole genome shotgun (WGS) entry which is preliminary data.</text>
</comment>
<dbReference type="CDD" id="cd06267">
    <property type="entry name" value="PBP1_LacI_sugar_binding-like"/>
    <property type="match status" value="1"/>
</dbReference>
<dbReference type="PANTHER" id="PTHR30146">
    <property type="entry name" value="LACI-RELATED TRANSCRIPTIONAL REPRESSOR"/>
    <property type="match status" value="1"/>
</dbReference>
<dbReference type="SUPFAM" id="SSF47413">
    <property type="entry name" value="lambda repressor-like DNA-binding domains"/>
    <property type="match status" value="1"/>
</dbReference>
<evidence type="ECO:0000256" key="1">
    <source>
        <dbReference type="ARBA" id="ARBA00022491"/>
    </source>
</evidence>
<dbReference type="PROSITE" id="PS50943">
    <property type="entry name" value="HTH_CROC1"/>
    <property type="match status" value="1"/>
</dbReference>
<dbReference type="CDD" id="cd01392">
    <property type="entry name" value="HTH_LacI"/>
    <property type="match status" value="1"/>
</dbReference>
<dbReference type="InterPro" id="IPR000843">
    <property type="entry name" value="HTH_LacI"/>
</dbReference>
<dbReference type="InterPro" id="IPR010982">
    <property type="entry name" value="Lambda_DNA-bd_dom_sf"/>
</dbReference>
<protein>
    <submittedName>
        <fullName evidence="7">LacI family transcriptional regulator</fullName>
    </submittedName>
</protein>
<dbReference type="InterPro" id="IPR028082">
    <property type="entry name" value="Peripla_BP_I"/>
</dbReference>
<evidence type="ECO:0000259" key="5">
    <source>
        <dbReference type="PROSITE" id="PS50932"/>
    </source>
</evidence>
<dbReference type="PROSITE" id="PS00356">
    <property type="entry name" value="HTH_LACI_1"/>
    <property type="match status" value="1"/>
</dbReference>
<dbReference type="Gene3D" id="3.40.50.2300">
    <property type="match status" value="2"/>
</dbReference>
<dbReference type="SUPFAM" id="SSF53822">
    <property type="entry name" value="Periplasmic binding protein-like I"/>
    <property type="match status" value="1"/>
</dbReference>
<feature type="domain" description="HTH cro/C1-type" evidence="6">
    <location>
        <begin position="1"/>
        <end position="42"/>
    </location>
</feature>
<proteinExistence type="predicted"/>
<dbReference type="Proteomes" id="UP001229346">
    <property type="component" value="Unassembled WGS sequence"/>
</dbReference>
<dbReference type="PROSITE" id="PS50932">
    <property type="entry name" value="HTH_LACI_2"/>
    <property type="match status" value="1"/>
</dbReference>
<keyword evidence="1" id="KW-0678">Repressor</keyword>
<name>A0ABT9TXR6_PAEHA</name>
<dbReference type="EMBL" id="JAUSSU010000003">
    <property type="protein sequence ID" value="MDQ0112131.1"/>
    <property type="molecule type" value="Genomic_DNA"/>
</dbReference>